<dbReference type="PANTHER" id="PTHR33910:SF1">
    <property type="entry name" value="PROTEIN TRANSLOCASE SUBUNIT SECE"/>
    <property type="match status" value="1"/>
</dbReference>
<name>A0A1G2F8S0_9BACT</name>
<dbReference type="PROSITE" id="PS01067">
    <property type="entry name" value="SECE_SEC61G"/>
    <property type="match status" value="1"/>
</dbReference>
<evidence type="ECO:0000256" key="9">
    <source>
        <dbReference type="HAMAP-Rule" id="MF_00422"/>
    </source>
</evidence>
<dbReference type="Gene3D" id="1.20.5.1030">
    <property type="entry name" value="Preprotein translocase secy subunit"/>
    <property type="match status" value="1"/>
</dbReference>
<evidence type="ECO:0000313" key="11">
    <source>
        <dbReference type="Proteomes" id="UP000179099"/>
    </source>
</evidence>
<reference evidence="10 11" key="1">
    <citation type="journal article" date="2016" name="Nat. Commun.">
        <title>Thousands of microbial genomes shed light on interconnected biogeochemical processes in an aquifer system.</title>
        <authorList>
            <person name="Anantharaman K."/>
            <person name="Brown C.T."/>
            <person name="Hug L.A."/>
            <person name="Sharon I."/>
            <person name="Castelle C.J."/>
            <person name="Probst A.J."/>
            <person name="Thomas B.C."/>
            <person name="Singh A."/>
            <person name="Wilkins M.J."/>
            <person name="Karaoz U."/>
            <person name="Brodie E.L."/>
            <person name="Williams K.H."/>
            <person name="Hubbard S.S."/>
            <person name="Banfield J.F."/>
        </authorList>
    </citation>
    <scope>NUCLEOTIDE SEQUENCE [LARGE SCALE GENOMIC DNA]</scope>
</reference>
<dbReference type="InterPro" id="IPR038379">
    <property type="entry name" value="SecE_sf"/>
</dbReference>
<evidence type="ECO:0000256" key="1">
    <source>
        <dbReference type="ARBA" id="ARBA00004370"/>
    </source>
</evidence>
<dbReference type="GO" id="GO:0008320">
    <property type="term" value="F:protein transmembrane transporter activity"/>
    <property type="evidence" value="ECO:0007669"/>
    <property type="project" value="UniProtKB-UniRule"/>
</dbReference>
<sequence length="61" mass="6988">MFSKIAKFFKEVRIELKKVTWPTRAETIRYTLLVIGVSAGVALFLGGLDYLFSFLLSEFII</sequence>
<evidence type="ECO:0000256" key="3">
    <source>
        <dbReference type="ARBA" id="ARBA00022475"/>
    </source>
</evidence>
<comment type="caution">
    <text evidence="10">The sequence shown here is derived from an EMBL/GenBank/DDBJ whole genome shotgun (WGS) entry which is preliminary data.</text>
</comment>
<evidence type="ECO:0000256" key="6">
    <source>
        <dbReference type="ARBA" id="ARBA00022989"/>
    </source>
</evidence>
<protein>
    <recommendedName>
        <fullName evidence="9">Protein translocase subunit SecE</fullName>
    </recommendedName>
</protein>
<comment type="subunit">
    <text evidence="9">Component of the Sec protein translocase complex. Heterotrimer consisting of SecY, SecE and SecG subunits. The heterotrimers can form oligomers, although 1 heterotrimer is thought to be able to translocate proteins. Interacts with the ribosome. Interacts with SecDF, and other proteins may be involved. Interacts with SecA.</text>
</comment>
<keyword evidence="6 9" id="KW-1133">Transmembrane helix</keyword>
<gene>
    <name evidence="9" type="primary">secE</name>
    <name evidence="10" type="ORF">A2Y98_00220</name>
</gene>
<keyword evidence="4 9" id="KW-0812">Transmembrane</keyword>
<dbReference type="GO" id="GO:0006605">
    <property type="term" value="P:protein targeting"/>
    <property type="evidence" value="ECO:0007669"/>
    <property type="project" value="UniProtKB-UniRule"/>
</dbReference>
<keyword evidence="5 9" id="KW-0653">Protein transport</keyword>
<dbReference type="EMBL" id="MHMW01000016">
    <property type="protein sequence ID" value="OGZ34277.1"/>
    <property type="molecule type" value="Genomic_DNA"/>
</dbReference>
<comment type="similarity">
    <text evidence="9">Belongs to the SecE/SEC61-gamma family.</text>
</comment>
<dbReference type="GO" id="GO:0065002">
    <property type="term" value="P:intracellular protein transmembrane transport"/>
    <property type="evidence" value="ECO:0007669"/>
    <property type="project" value="UniProtKB-UniRule"/>
</dbReference>
<dbReference type="PANTHER" id="PTHR33910">
    <property type="entry name" value="PROTEIN TRANSLOCASE SUBUNIT SECE"/>
    <property type="match status" value="1"/>
</dbReference>
<dbReference type="GO" id="GO:0009306">
    <property type="term" value="P:protein secretion"/>
    <property type="evidence" value="ECO:0007669"/>
    <property type="project" value="UniProtKB-UniRule"/>
</dbReference>
<keyword evidence="8 9" id="KW-0472">Membrane</keyword>
<keyword evidence="7 9" id="KW-0811">Translocation</keyword>
<dbReference type="HAMAP" id="MF_00422">
    <property type="entry name" value="SecE"/>
    <property type="match status" value="1"/>
</dbReference>
<evidence type="ECO:0000256" key="7">
    <source>
        <dbReference type="ARBA" id="ARBA00023010"/>
    </source>
</evidence>
<comment type="subcellular location">
    <subcellularLocation>
        <location evidence="9">Cell membrane</location>
        <topology evidence="9">Single-pass membrane protein</topology>
    </subcellularLocation>
    <subcellularLocation>
        <location evidence="1">Membrane</location>
    </subcellularLocation>
</comment>
<proteinExistence type="inferred from homology"/>
<evidence type="ECO:0000313" key="10">
    <source>
        <dbReference type="EMBL" id="OGZ34277.1"/>
    </source>
</evidence>
<comment type="function">
    <text evidence="9">Essential subunit of the Sec protein translocation channel SecYEG. Clamps together the 2 halves of SecY. May contact the channel plug during translocation.</text>
</comment>
<organism evidence="10 11">
    <name type="scientific">Candidatus Portnoybacteria bacterium RBG_19FT_COMBO_36_7</name>
    <dbReference type="NCBI Taxonomy" id="1801992"/>
    <lineage>
        <taxon>Bacteria</taxon>
        <taxon>Candidatus Portnoyibacteriota</taxon>
    </lineage>
</organism>
<keyword evidence="2 9" id="KW-0813">Transport</keyword>
<dbReference type="GO" id="GO:0005886">
    <property type="term" value="C:plasma membrane"/>
    <property type="evidence" value="ECO:0007669"/>
    <property type="project" value="UniProtKB-SubCell"/>
</dbReference>
<dbReference type="InterPro" id="IPR001901">
    <property type="entry name" value="Translocase_SecE/Sec61-g"/>
</dbReference>
<dbReference type="Proteomes" id="UP000179099">
    <property type="component" value="Unassembled WGS sequence"/>
</dbReference>
<dbReference type="AlphaFoldDB" id="A0A1G2F8S0"/>
<evidence type="ECO:0000256" key="2">
    <source>
        <dbReference type="ARBA" id="ARBA00022448"/>
    </source>
</evidence>
<evidence type="ECO:0000256" key="8">
    <source>
        <dbReference type="ARBA" id="ARBA00023136"/>
    </source>
</evidence>
<dbReference type="GO" id="GO:0043952">
    <property type="term" value="P:protein transport by the Sec complex"/>
    <property type="evidence" value="ECO:0007669"/>
    <property type="project" value="UniProtKB-UniRule"/>
</dbReference>
<dbReference type="Pfam" id="PF00584">
    <property type="entry name" value="SecE"/>
    <property type="match status" value="1"/>
</dbReference>
<evidence type="ECO:0000256" key="4">
    <source>
        <dbReference type="ARBA" id="ARBA00022692"/>
    </source>
</evidence>
<feature type="transmembrane region" description="Helical" evidence="9">
    <location>
        <begin position="30"/>
        <end position="52"/>
    </location>
</feature>
<accession>A0A1G2F8S0</accession>
<dbReference type="NCBIfam" id="TIGR00964">
    <property type="entry name" value="secE_bact"/>
    <property type="match status" value="1"/>
</dbReference>
<keyword evidence="3 9" id="KW-1003">Cell membrane</keyword>
<dbReference type="STRING" id="1801992.A2Y98_00220"/>
<dbReference type="InterPro" id="IPR005807">
    <property type="entry name" value="SecE_bac"/>
</dbReference>
<evidence type="ECO:0000256" key="5">
    <source>
        <dbReference type="ARBA" id="ARBA00022927"/>
    </source>
</evidence>